<accession>A0A0B8SZ15</accession>
<protein>
    <submittedName>
        <fullName evidence="1">Uncharacterized protein</fullName>
    </submittedName>
</protein>
<sequence length="36" mass="4333">MLFNNKSRARESQDLKLIFTLFMNHVFNNYVSKNVL</sequence>
<keyword evidence="2" id="KW-1185">Reference proteome</keyword>
<evidence type="ECO:0000313" key="1">
    <source>
        <dbReference type="EMBL" id="KGE12546.1"/>
    </source>
</evidence>
<reference evidence="2" key="1">
    <citation type="submission" date="2014-04" db="EMBL/GenBank/DDBJ databases">
        <title>Whole-Genome optical mapping and complete genome sequence of Sphingobacterium deserti sp. nov., a new spaces isolated from desert in the west of China.</title>
        <authorList>
            <person name="Teng C."/>
            <person name="Zhou Z."/>
            <person name="Li X."/>
            <person name="Chen M."/>
            <person name="Lin M."/>
            <person name="Wang L."/>
            <person name="Su S."/>
            <person name="Zhang C."/>
            <person name="Zhang W."/>
        </authorList>
    </citation>
    <scope>NUCLEOTIDE SEQUENCE [LARGE SCALE GENOMIC DNA]</scope>
    <source>
        <strain evidence="2">ACCC05744</strain>
    </source>
</reference>
<dbReference type="STRING" id="1229276.DI53_3586"/>
<evidence type="ECO:0000313" key="2">
    <source>
        <dbReference type="Proteomes" id="UP000031802"/>
    </source>
</evidence>
<dbReference type="Proteomes" id="UP000031802">
    <property type="component" value="Unassembled WGS sequence"/>
</dbReference>
<reference evidence="1 2" key="2">
    <citation type="journal article" date="2015" name="PLoS ONE">
        <title>Whole-Genome Optical Mapping and Finished Genome Sequence of Sphingobacterium deserti sp. nov., a New Species Isolated from the Western Desert of China.</title>
        <authorList>
            <person name="Teng C."/>
            <person name="Zhou Z."/>
            <person name="Molnar I."/>
            <person name="Li X."/>
            <person name="Tang R."/>
            <person name="Chen M."/>
            <person name="Wang L."/>
            <person name="Su S."/>
            <person name="Zhang W."/>
            <person name="Lin M."/>
        </authorList>
    </citation>
    <scope>NUCLEOTIDE SEQUENCE [LARGE SCALE GENOMIC DNA]</scope>
    <source>
        <strain evidence="2">ACCC05744</strain>
    </source>
</reference>
<name>A0A0B8SZ15_9SPHI</name>
<dbReference type="AlphaFoldDB" id="A0A0B8SZ15"/>
<proteinExistence type="predicted"/>
<dbReference type="EMBL" id="JJMU01000066">
    <property type="protein sequence ID" value="KGE12546.1"/>
    <property type="molecule type" value="Genomic_DNA"/>
</dbReference>
<gene>
    <name evidence="1" type="ORF">DI53_3586</name>
</gene>
<comment type="caution">
    <text evidence="1">The sequence shown here is derived from an EMBL/GenBank/DDBJ whole genome shotgun (WGS) entry which is preliminary data.</text>
</comment>
<organism evidence="1 2">
    <name type="scientific">Sphingobacterium deserti</name>
    <dbReference type="NCBI Taxonomy" id="1229276"/>
    <lineage>
        <taxon>Bacteria</taxon>
        <taxon>Pseudomonadati</taxon>
        <taxon>Bacteroidota</taxon>
        <taxon>Sphingobacteriia</taxon>
        <taxon>Sphingobacteriales</taxon>
        <taxon>Sphingobacteriaceae</taxon>
        <taxon>Sphingobacterium</taxon>
    </lineage>
</organism>